<evidence type="ECO:0000256" key="1">
    <source>
        <dbReference type="ARBA" id="ARBA00023015"/>
    </source>
</evidence>
<reference evidence="7" key="1">
    <citation type="submission" date="2015-04" db="EMBL/GenBank/DDBJ databases">
        <authorList>
            <person name="Schardt J."/>
            <person name="Mueller-Herbst S."/>
            <person name="Scherer S."/>
            <person name="Huptas C."/>
        </authorList>
    </citation>
    <scope>NUCLEOTIDE SEQUENCE [LARGE SCALE GENOMIC DNA]</scope>
    <source>
        <strain evidence="7">Kiel-L1</strain>
    </source>
</reference>
<accession>A0A3D8TX90</accession>
<dbReference type="GO" id="GO:0003677">
    <property type="term" value="F:DNA binding"/>
    <property type="evidence" value="ECO:0007669"/>
    <property type="project" value="UniProtKB-UniRule"/>
</dbReference>
<dbReference type="Gene3D" id="1.10.357.10">
    <property type="entry name" value="Tetracycline Repressor, domain 2"/>
    <property type="match status" value="1"/>
</dbReference>
<dbReference type="InterPro" id="IPR036271">
    <property type="entry name" value="Tet_transcr_reg_TetR-rel_C_sf"/>
</dbReference>
<dbReference type="GO" id="GO:0045892">
    <property type="term" value="P:negative regulation of DNA-templated transcription"/>
    <property type="evidence" value="ECO:0007669"/>
    <property type="project" value="UniProtKB-ARBA"/>
</dbReference>
<dbReference type="InterPro" id="IPR009057">
    <property type="entry name" value="Homeodomain-like_sf"/>
</dbReference>
<dbReference type="Pfam" id="PF00440">
    <property type="entry name" value="TetR_N"/>
    <property type="match status" value="1"/>
</dbReference>
<evidence type="ECO:0000313" key="7">
    <source>
        <dbReference type="Proteomes" id="UP000257055"/>
    </source>
</evidence>
<evidence type="ECO:0000256" key="4">
    <source>
        <dbReference type="PROSITE-ProRule" id="PRU00335"/>
    </source>
</evidence>
<keyword evidence="1" id="KW-0805">Transcription regulation</keyword>
<dbReference type="InterPro" id="IPR001647">
    <property type="entry name" value="HTH_TetR"/>
</dbReference>
<feature type="DNA-binding region" description="H-T-H motif" evidence="4">
    <location>
        <begin position="25"/>
        <end position="44"/>
    </location>
</feature>
<proteinExistence type="predicted"/>
<dbReference type="PANTHER" id="PTHR30055">
    <property type="entry name" value="HTH-TYPE TRANSCRIPTIONAL REGULATOR RUTR"/>
    <property type="match status" value="1"/>
</dbReference>
<dbReference type="SUPFAM" id="SSF48498">
    <property type="entry name" value="Tetracyclin repressor-like, C-terminal domain"/>
    <property type="match status" value="1"/>
</dbReference>
<keyword evidence="3" id="KW-0804">Transcription</keyword>
<sequence length="198" mass="23379">MSEKQKKILQAATELFAEKGFSATSTNEIAKRAGVAEGTIFRHYKTKKELLMAITMPTLVDGVIPFLAKEFTEEVFEKEYPDFRAFIEQLIRNRFEFARENGKLLKIYFMELMYHNELRAQFSEVFMTHVKDKFEHVIDYYKRKGELKDFPNSTIMRALITNIVGFMITRFVVMPDARWEDEQEIEFTIDYILNGILK</sequence>
<dbReference type="InterPro" id="IPR050109">
    <property type="entry name" value="HTH-type_TetR-like_transc_reg"/>
</dbReference>
<evidence type="ECO:0000256" key="2">
    <source>
        <dbReference type="ARBA" id="ARBA00023125"/>
    </source>
</evidence>
<feature type="domain" description="HTH tetR-type" evidence="5">
    <location>
        <begin position="2"/>
        <end position="62"/>
    </location>
</feature>
<dbReference type="PROSITE" id="PS50977">
    <property type="entry name" value="HTH_TETR_2"/>
    <property type="match status" value="1"/>
</dbReference>
<dbReference type="Proteomes" id="UP000257055">
    <property type="component" value="Unassembled WGS sequence"/>
</dbReference>
<evidence type="ECO:0000259" key="5">
    <source>
        <dbReference type="PROSITE" id="PS50977"/>
    </source>
</evidence>
<dbReference type="PRINTS" id="PR00455">
    <property type="entry name" value="HTHTETR"/>
</dbReference>
<protein>
    <submittedName>
        <fullName evidence="6">TetR family transcriptional regulator</fullName>
    </submittedName>
</protein>
<keyword evidence="7" id="KW-1185">Reference proteome</keyword>
<dbReference type="SUPFAM" id="SSF46689">
    <property type="entry name" value="Homeodomain-like"/>
    <property type="match status" value="1"/>
</dbReference>
<evidence type="ECO:0000256" key="3">
    <source>
        <dbReference type="ARBA" id="ARBA00023163"/>
    </source>
</evidence>
<comment type="caution">
    <text evidence="6">The sequence shown here is derived from an EMBL/GenBank/DDBJ whole genome shotgun (WGS) entry which is preliminary data.</text>
</comment>
<dbReference type="PANTHER" id="PTHR30055:SF222">
    <property type="entry name" value="REGULATORY PROTEIN"/>
    <property type="match status" value="1"/>
</dbReference>
<dbReference type="EMBL" id="LARY01000001">
    <property type="protein sequence ID" value="RDX02994.1"/>
    <property type="molecule type" value="Genomic_DNA"/>
</dbReference>
<evidence type="ECO:0000313" key="6">
    <source>
        <dbReference type="EMBL" id="RDX02994.1"/>
    </source>
</evidence>
<keyword evidence="2 4" id="KW-0238">DNA-binding</keyword>
<dbReference type="FunFam" id="1.10.10.60:FF:000141">
    <property type="entry name" value="TetR family transcriptional regulator"/>
    <property type="match status" value="1"/>
</dbReference>
<dbReference type="RefSeq" id="WP_115752678.1">
    <property type="nucleotide sequence ID" value="NZ_LARY01000001.1"/>
</dbReference>
<gene>
    <name evidence="6" type="ORF">UR08_01330</name>
</gene>
<dbReference type="AlphaFoldDB" id="A0A3D8TX90"/>
<name>A0A3D8TX90_9LIST</name>
<organism evidence="6 7">
    <name type="scientific">Listeria kieliensis</name>
    <dbReference type="NCBI Taxonomy" id="1621700"/>
    <lineage>
        <taxon>Bacteria</taxon>
        <taxon>Bacillati</taxon>
        <taxon>Bacillota</taxon>
        <taxon>Bacilli</taxon>
        <taxon>Bacillales</taxon>
        <taxon>Listeriaceae</taxon>
        <taxon>Listeria</taxon>
    </lineage>
</organism>